<accession>A0A952KFY1</accession>
<comment type="caution">
    <text evidence="2">The sequence shown here is derived from an EMBL/GenBank/DDBJ whole genome shotgun (WGS) entry which is preliminary data.</text>
</comment>
<gene>
    <name evidence="2" type="ORF">JF625_23555</name>
</gene>
<feature type="signal peptide" evidence="1">
    <location>
        <begin position="1"/>
        <end position="22"/>
    </location>
</feature>
<dbReference type="Pfam" id="PF06764">
    <property type="entry name" value="DUF1223"/>
    <property type="match status" value="1"/>
</dbReference>
<dbReference type="SUPFAM" id="SSF52833">
    <property type="entry name" value="Thioredoxin-like"/>
    <property type="match status" value="1"/>
</dbReference>
<feature type="chain" id="PRO_5037992825" evidence="1">
    <location>
        <begin position="23"/>
        <end position="226"/>
    </location>
</feature>
<evidence type="ECO:0000256" key="1">
    <source>
        <dbReference type="SAM" id="SignalP"/>
    </source>
</evidence>
<reference evidence="2" key="1">
    <citation type="submission" date="2020-06" db="EMBL/GenBank/DDBJ databases">
        <title>Stable isotope informed genome-resolved metagenomics uncovers potential trophic interactions in rhizosphere soil.</title>
        <authorList>
            <person name="Starr E.P."/>
            <person name="Shi S."/>
            <person name="Blazewicz S.J."/>
            <person name="Koch B.J."/>
            <person name="Probst A.J."/>
            <person name="Hungate B.A."/>
            <person name="Pett-Ridge J."/>
            <person name="Firestone M.K."/>
            <person name="Banfield J.F."/>
        </authorList>
    </citation>
    <scope>NUCLEOTIDE SEQUENCE</scope>
    <source>
        <strain evidence="2">YM_69_17</strain>
    </source>
</reference>
<evidence type="ECO:0000313" key="3">
    <source>
        <dbReference type="Proteomes" id="UP000700706"/>
    </source>
</evidence>
<organism evidence="2 3">
    <name type="scientific">Inquilinus limosus</name>
    <dbReference type="NCBI Taxonomy" id="171674"/>
    <lineage>
        <taxon>Bacteria</taxon>
        <taxon>Pseudomonadati</taxon>
        <taxon>Pseudomonadota</taxon>
        <taxon>Alphaproteobacteria</taxon>
        <taxon>Rhodospirillales</taxon>
        <taxon>Rhodospirillaceae</taxon>
        <taxon>Inquilinus</taxon>
    </lineage>
</organism>
<dbReference type="EMBL" id="JAEKLZ010000354">
    <property type="protein sequence ID" value="MBW8728107.1"/>
    <property type="molecule type" value="Genomic_DNA"/>
</dbReference>
<dbReference type="AlphaFoldDB" id="A0A952KFY1"/>
<evidence type="ECO:0000313" key="2">
    <source>
        <dbReference type="EMBL" id="MBW8728107.1"/>
    </source>
</evidence>
<dbReference type="PANTHER" id="PTHR36057:SF1">
    <property type="entry name" value="LIPOPROTEIN LIPID ATTACHMENT SITE-LIKE PROTEIN, PUTATIVE (DUF1223)-RELATED"/>
    <property type="match status" value="1"/>
</dbReference>
<proteinExistence type="predicted"/>
<dbReference type="PANTHER" id="PTHR36057">
    <property type="match status" value="1"/>
</dbReference>
<sequence length="226" mass="23617">MIRSLLTGLLAATALAVPPAIAAERPVVVELFTSQGCSSCPPADALLSTLADRPEVLALAFHVDYWNRLGWTDPFSGPWATARQTAYAAQLGSDQIYTPQAVIDGRSDVVGSDREAMETAIAAARSEPAVAVVLTTSGSGLQVAVDPTAPANAVLWLVGFDDRHDTPVRRGENAGKTLVDRNVVRSLTRLDGWSPGGTVAAARPEGDRTAVLLQAADGHILGAARL</sequence>
<name>A0A952KFY1_9PROT</name>
<dbReference type="Proteomes" id="UP000700706">
    <property type="component" value="Unassembled WGS sequence"/>
</dbReference>
<keyword evidence="1" id="KW-0732">Signal</keyword>
<dbReference type="InterPro" id="IPR010634">
    <property type="entry name" value="DUF1223"/>
</dbReference>
<dbReference type="InterPro" id="IPR036249">
    <property type="entry name" value="Thioredoxin-like_sf"/>
</dbReference>
<protein>
    <submittedName>
        <fullName evidence="2">DUF1223 domain-containing protein</fullName>
    </submittedName>
</protein>